<feature type="site" description="Transition state stabilizer" evidence="8">
    <location>
        <position position="36"/>
    </location>
</feature>
<evidence type="ECO:0000256" key="9">
    <source>
        <dbReference type="RuleBase" id="RU004395"/>
    </source>
</evidence>
<feature type="binding site" evidence="8">
    <location>
        <position position="44"/>
    </location>
    <ligand>
        <name>a divalent metal cation</name>
        <dbReference type="ChEBI" id="CHEBI:60240"/>
    </ligand>
</feature>
<feature type="site" description="Transition state stabilizer" evidence="8">
    <location>
        <position position="135"/>
    </location>
</feature>
<dbReference type="Pfam" id="PF02542">
    <property type="entry name" value="YgbB"/>
    <property type="match status" value="1"/>
</dbReference>
<sequence>MTIRIGNGYDIHRLVAGRDLILGGIKIDHETGLLGHSDADVLTHAIMDAMLGALSLGDIGHYFPPTDPKWAGANSVNLLERVHHLIRDRGWQIINIDSVVVAERPKLKPHIEAMRSRLAQALQLPADRVGVKATTNEKLDAVGNEAAIAAYAVVLLELLP</sequence>
<comment type="similarity">
    <text evidence="3 8 9">Belongs to the IspF family.</text>
</comment>
<dbReference type="Proteomes" id="UP000646053">
    <property type="component" value="Unassembled WGS sequence"/>
</dbReference>
<comment type="subunit">
    <text evidence="8">Homotrimer.</text>
</comment>
<feature type="domain" description="2-C-methyl-D-erythritol 2,4-cyclodiphosphate synthase" evidence="10">
    <location>
        <begin position="3"/>
        <end position="156"/>
    </location>
</feature>
<comment type="catalytic activity">
    <reaction evidence="1 8 9">
        <text>4-CDP-2-C-methyl-D-erythritol 2-phosphate = 2-C-methyl-D-erythritol 2,4-cyclic diphosphate + CMP</text>
        <dbReference type="Rhea" id="RHEA:23864"/>
        <dbReference type="ChEBI" id="CHEBI:57919"/>
        <dbReference type="ChEBI" id="CHEBI:58483"/>
        <dbReference type="ChEBI" id="CHEBI:60377"/>
        <dbReference type="EC" id="4.6.1.12"/>
    </reaction>
</comment>
<dbReference type="PANTHER" id="PTHR43181">
    <property type="entry name" value="2-C-METHYL-D-ERYTHRITOL 2,4-CYCLODIPHOSPHATE SYNTHASE, CHLOROPLASTIC"/>
    <property type="match status" value="1"/>
</dbReference>
<evidence type="ECO:0000256" key="8">
    <source>
        <dbReference type="HAMAP-Rule" id="MF_00107"/>
    </source>
</evidence>
<evidence type="ECO:0000256" key="4">
    <source>
        <dbReference type="ARBA" id="ARBA00012579"/>
    </source>
</evidence>
<dbReference type="GO" id="GO:0008685">
    <property type="term" value="F:2-C-methyl-D-erythritol 2,4-cyclodiphosphate synthase activity"/>
    <property type="evidence" value="ECO:0007669"/>
    <property type="project" value="UniProtKB-UniRule"/>
</dbReference>
<dbReference type="HAMAP" id="MF_00107">
    <property type="entry name" value="IspF"/>
    <property type="match status" value="1"/>
</dbReference>
<dbReference type="UniPathway" id="UPA00056">
    <property type="reaction ID" value="UER00095"/>
</dbReference>
<comment type="pathway">
    <text evidence="2 8">Isoprenoid biosynthesis; isopentenyl diphosphate biosynthesis via DXP pathway; isopentenyl diphosphate from 1-deoxy-D-xylulose 5-phosphate: step 4/6.</text>
</comment>
<name>A0A8J8CJT7_9CYAN</name>
<gene>
    <name evidence="8" type="primary">ispF</name>
    <name evidence="11" type="ORF">GS601_00990</name>
</gene>
<evidence type="ECO:0000256" key="2">
    <source>
        <dbReference type="ARBA" id="ARBA00004709"/>
    </source>
</evidence>
<proteinExistence type="inferred from homology"/>
<protein>
    <recommendedName>
        <fullName evidence="4 8">2-C-methyl-D-erythritol 2,4-cyclodiphosphate synthase</fullName>
        <shortName evidence="8">MECDP-synthase</shortName>
        <shortName evidence="8">MECPP-synthase</shortName>
        <shortName evidence="8">MECPS</shortName>
        <ecNumber evidence="4 8">4.6.1.12</ecNumber>
    </recommendedName>
</protein>
<evidence type="ECO:0000256" key="6">
    <source>
        <dbReference type="ARBA" id="ARBA00023229"/>
    </source>
</evidence>
<evidence type="ECO:0000313" key="12">
    <source>
        <dbReference type="Proteomes" id="UP000646053"/>
    </source>
</evidence>
<dbReference type="GO" id="GO:0019288">
    <property type="term" value="P:isopentenyl diphosphate biosynthetic process, methylerythritol 4-phosphate pathway"/>
    <property type="evidence" value="ECO:0007669"/>
    <property type="project" value="UniProtKB-UniRule"/>
</dbReference>
<feature type="binding site" evidence="8">
    <location>
        <position position="12"/>
    </location>
    <ligand>
        <name>a divalent metal cation</name>
        <dbReference type="ChEBI" id="CHEBI:60240"/>
    </ligand>
</feature>
<dbReference type="InterPro" id="IPR003526">
    <property type="entry name" value="MECDP_synthase"/>
</dbReference>
<feature type="binding site" evidence="8">
    <location>
        <begin position="58"/>
        <end position="60"/>
    </location>
    <ligand>
        <name>4-CDP-2-C-methyl-D-erythritol 2-phosphate</name>
        <dbReference type="ChEBI" id="CHEBI:57919"/>
    </ligand>
</feature>
<comment type="function">
    <text evidence="8">Involved in the biosynthesis of isopentenyl diphosphate (IPP) and dimethylallyl diphosphate (DMAPP), two major building blocks of isoprenoid compounds. Catalyzes the conversion of 4-diphosphocytidyl-2-C-methyl-D-erythritol 2-phosphate (CDP-ME2P) to 2-C-methyl-D-erythritol 2,4-cyclodiphosphate (ME-CPP) with a corresponding release of cytidine 5-monophosphate (CMP).</text>
</comment>
<evidence type="ECO:0000256" key="5">
    <source>
        <dbReference type="ARBA" id="ARBA00022723"/>
    </source>
</evidence>
<feature type="binding site" evidence="8">
    <location>
        <position position="10"/>
    </location>
    <ligand>
        <name>a divalent metal cation</name>
        <dbReference type="ChEBI" id="CHEBI:60240"/>
    </ligand>
</feature>
<evidence type="ECO:0000259" key="10">
    <source>
        <dbReference type="Pfam" id="PF02542"/>
    </source>
</evidence>
<dbReference type="InterPro" id="IPR020555">
    <property type="entry name" value="MECDP_synthase_CS"/>
</dbReference>
<comment type="cofactor">
    <cofactor evidence="8">
        <name>a divalent metal cation</name>
        <dbReference type="ChEBI" id="CHEBI:60240"/>
    </cofactor>
    <text evidence="8">Binds 1 divalent metal cation per subunit.</text>
</comment>
<dbReference type="SUPFAM" id="SSF69765">
    <property type="entry name" value="IpsF-like"/>
    <property type="match status" value="1"/>
</dbReference>
<comment type="caution">
    <text evidence="11">The sequence shown here is derived from an EMBL/GenBank/DDBJ whole genome shotgun (WGS) entry which is preliminary data.</text>
</comment>
<keyword evidence="6 8" id="KW-0414">Isoprene biosynthesis</keyword>
<feature type="binding site" evidence="8">
    <location>
        <begin position="134"/>
        <end position="137"/>
    </location>
    <ligand>
        <name>4-CDP-2-C-methyl-D-erythritol 2-phosphate</name>
        <dbReference type="ChEBI" id="CHEBI:57919"/>
    </ligand>
</feature>
<organism evidence="11 12">
    <name type="scientific">Myxacorys almedinensis A</name>
    <dbReference type="NCBI Taxonomy" id="2690445"/>
    <lineage>
        <taxon>Bacteria</taxon>
        <taxon>Bacillati</taxon>
        <taxon>Cyanobacteriota</taxon>
        <taxon>Cyanophyceae</taxon>
        <taxon>Leptolyngbyales</taxon>
        <taxon>Leptolyngbyaceae</taxon>
        <taxon>Myxacorys</taxon>
        <taxon>Myxacorys almedinensis</taxon>
    </lineage>
</organism>
<dbReference type="FunFam" id="3.30.1330.50:FF:000001">
    <property type="entry name" value="2-C-methyl-D-erythritol 2,4-cyclodiphosphate synthase"/>
    <property type="match status" value="1"/>
</dbReference>
<dbReference type="AlphaFoldDB" id="A0A8J8CJT7"/>
<feature type="binding site" evidence="8">
    <location>
        <begin position="36"/>
        <end position="37"/>
    </location>
    <ligand>
        <name>4-CDP-2-C-methyl-D-erythritol 2-phosphate</name>
        <dbReference type="ChEBI" id="CHEBI:57919"/>
    </ligand>
</feature>
<dbReference type="PROSITE" id="PS01350">
    <property type="entry name" value="ISPF"/>
    <property type="match status" value="1"/>
</dbReference>
<dbReference type="InterPro" id="IPR036571">
    <property type="entry name" value="MECDP_synthase_sf"/>
</dbReference>
<feature type="binding site" evidence="8">
    <location>
        <begin position="10"/>
        <end position="12"/>
    </location>
    <ligand>
        <name>4-CDP-2-C-methyl-D-erythritol 2-phosphate</name>
        <dbReference type="ChEBI" id="CHEBI:57919"/>
    </ligand>
</feature>
<keyword evidence="7 8" id="KW-0456">Lyase</keyword>
<keyword evidence="5 8" id="KW-0479">Metal-binding</keyword>
<evidence type="ECO:0000256" key="7">
    <source>
        <dbReference type="ARBA" id="ARBA00023239"/>
    </source>
</evidence>
<keyword evidence="12" id="KW-1185">Reference proteome</keyword>
<dbReference type="GO" id="GO:0046872">
    <property type="term" value="F:metal ion binding"/>
    <property type="evidence" value="ECO:0007669"/>
    <property type="project" value="UniProtKB-KW"/>
</dbReference>
<reference evidence="11" key="1">
    <citation type="submission" date="2019-12" db="EMBL/GenBank/DDBJ databases">
        <title>High-Quality draft genome sequences of three cyanobacteria isolated from the limestone walls of the Old Cathedral of Coimbra.</title>
        <authorList>
            <person name="Tiago I."/>
            <person name="Soares F."/>
            <person name="Portugal A."/>
        </authorList>
    </citation>
    <scope>NUCLEOTIDE SEQUENCE</scope>
    <source>
        <strain evidence="11">A</strain>
    </source>
</reference>
<accession>A0A8J8CJT7</accession>
<dbReference type="CDD" id="cd00554">
    <property type="entry name" value="MECDP_synthase"/>
    <property type="match status" value="1"/>
</dbReference>
<dbReference type="EMBL" id="WVIE01000001">
    <property type="protein sequence ID" value="NDJ15875.1"/>
    <property type="molecule type" value="Genomic_DNA"/>
</dbReference>
<dbReference type="GO" id="GO:0016114">
    <property type="term" value="P:terpenoid biosynthetic process"/>
    <property type="evidence" value="ECO:0007669"/>
    <property type="project" value="InterPro"/>
</dbReference>
<dbReference type="RefSeq" id="WP_162421279.1">
    <property type="nucleotide sequence ID" value="NZ_WVIE01000001.1"/>
</dbReference>
<evidence type="ECO:0000313" key="11">
    <source>
        <dbReference type="EMBL" id="NDJ15875.1"/>
    </source>
</evidence>
<dbReference type="Gene3D" id="3.30.1330.50">
    <property type="entry name" value="2-C-methyl-D-erythritol 2,4-cyclodiphosphate synthase"/>
    <property type="match status" value="1"/>
</dbReference>
<dbReference type="NCBIfam" id="TIGR00151">
    <property type="entry name" value="ispF"/>
    <property type="match status" value="1"/>
</dbReference>
<comment type="caution">
    <text evidence="8">Lacks conserved residue(s) required for the propagation of feature annotation.</text>
</comment>
<evidence type="ECO:0000256" key="1">
    <source>
        <dbReference type="ARBA" id="ARBA00000200"/>
    </source>
</evidence>
<dbReference type="EC" id="4.6.1.12" evidence="4 8"/>
<evidence type="ECO:0000256" key="3">
    <source>
        <dbReference type="ARBA" id="ARBA00008480"/>
    </source>
</evidence>
<dbReference type="PANTHER" id="PTHR43181:SF1">
    <property type="entry name" value="2-C-METHYL-D-ERYTHRITOL 2,4-CYCLODIPHOSPHATE SYNTHASE, CHLOROPLASTIC"/>
    <property type="match status" value="1"/>
</dbReference>